<evidence type="ECO:0000313" key="2">
    <source>
        <dbReference type="Proteomes" id="UP000245119"/>
    </source>
</evidence>
<protein>
    <submittedName>
        <fullName evidence="1">Uncharacterized protein</fullName>
    </submittedName>
</protein>
<organism evidence="1 2">
    <name type="scientific">Pomacea canaliculata</name>
    <name type="common">Golden apple snail</name>
    <dbReference type="NCBI Taxonomy" id="400727"/>
    <lineage>
        <taxon>Eukaryota</taxon>
        <taxon>Metazoa</taxon>
        <taxon>Spiralia</taxon>
        <taxon>Lophotrochozoa</taxon>
        <taxon>Mollusca</taxon>
        <taxon>Gastropoda</taxon>
        <taxon>Caenogastropoda</taxon>
        <taxon>Architaenioglossa</taxon>
        <taxon>Ampullarioidea</taxon>
        <taxon>Ampullariidae</taxon>
        <taxon>Pomacea</taxon>
    </lineage>
</organism>
<keyword evidence="2" id="KW-1185">Reference proteome</keyword>
<name>A0A2T7PEE5_POMCA</name>
<gene>
    <name evidence="1" type="ORF">C0Q70_07196</name>
</gene>
<sequence length="61" mass="6533">MSCLSKSFRVSSSCTQQRRCVAVSHLHPNQTGSCGHKHPRYFNPRQDGGGSGLFGGLSLAV</sequence>
<dbReference type="Proteomes" id="UP000245119">
    <property type="component" value="Linkage Group LG4"/>
</dbReference>
<proteinExistence type="predicted"/>
<dbReference type="AlphaFoldDB" id="A0A2T7PEE5"/>
<evidence type="ECO:0000313" key="1">
    <source>
        <dbReference type="EMBL" id="PVD31778.1"/>
    </source>
</evidence>
<dbReference type="EMBL" id="PZQS01000004">
    <property type="protein sequence ID" value="PVD31778.1"/>
    <property type="molecule type" value="Genomic_DNA"/>
</dbReference>
<comment type="caution">
    <text evidence="1">The sequence shown here is derived from an EMBL/GenBank/DDBJ whole genome shotgun (WGS) entry which is preliminary data.</text>
</comment>
<reference evidence="1 2" key="1">
    <citation type="submission" date="2018-04" db="EMBL/GenBank/DDBJ databases">
        <title>The genome of golden apple snail Pomacea canaliculata provides insight into stress tolerance and invasive adaptation.</title>
        <authorList>
            <person name="Liu C."/>
            <person name="Liu B."/>
            <person name="Ren Y."/>
            <person name="Zhang Y."/>
            <person name="Wang H."/>
            <person name="Li S."/>
            <person name="Jiang F."/>
            <person name="Yin L."/>
            <person name="Zhang G."/>
            <person name="Qian W."/>
            <person name="Fan W."/>
        </authorList>
    </citation>
    <scope>NUCLEOTIDE SEQUENCE [LARGE SCALE GENOMIC DNA]</scope>
    <source>
        <strain evidence="1">SZHN2017</strain>
        <tissue evidence="1">Muscle</tissue>
    </source>
</reference>
<accession>A0A2T7PEE5</accession>